<dbReference type="Pfam" id="PF17917">
    <property type="entry name" value="RT_RNaseH"/>
    <property type="match status" value="1"/>
</dbReference>
<feature type="domain" description="Reverse transcriptase" evidence="7">
    <location>
        <begin position="1"/>
        <end position="128"/>
    </location>
</feature>
<evidence type="ECO:0000256" key="5">
    <source>
        <dbReference type="ARBA" id="ARBA00022801"/>
    </source>
</evidence>
<evidence type="ECO:0000256" key="2">
    <source>
        <dbReference type="ARBA" id="ARBA00022695"/>
    </source>
</evidence>
<dbReference type="PANTHER" id="PTHR48475">
    <property type="entry name" value="RIBONUCLEASE H"/>
    <property type="match status" value="1"/>
</dbReference>
<dbReference type="InterPro" id="IPR041373">
    <property type="entry name" value="RT_RNaseH"/>
</dbReference>
<protein>
    <submittedName>
        <fullName evidence="9">Uncharacterized protein</fullName>
    </submittedName>
</protein>
<keyword evidence="10" id="KW-1185">Reference proteome</keyword>
<keyword evidence="2" id="KW-0548">Nucleotidyltransferase</keyword>
<evidence type="ECO:0000256" key="3">
    <source>
        <dbReference type="ARBA" id="ARBA00022722"/>
    </source>
</evidence>
<dbReference type="InterPro" id="IPR002156">
    <property type="entry name" value="RNaseH_domain"/>
</dbReference>
<dbReference type="InterPro" id="IPR012337">
    <property type="entry name" value="RNaseH-like_sf"/>
</dbReference>
<dbReference type="CDD" id="cd01647">
    <property type="entry name" value="RT_LTR"/>
    <property type="match status" value="1"/>
</dbReference>
<evidence type="ECO:0000259" key="7">
    <source>
        <dbReference type="PROSITE" id="PS50878"/>
    </source>
</evidence>
<dbReference type="GO" id="GO:0003676">
    <property type="term" value="F:nucleic acid binding"/>
    <property type="evidence" value="ECO:0007669"/>
    <property type="project" value="InterPro"/>
</dbReference>
<evidence type="ECO:0000313" key="9">
    <source>
        <dbReference type="EMBL" id="KAI5335643.1"/>
    </source>
</evidence>
<dbReference type="InterPro" id="IPR043502">
    <property type="entry name" value="DNA/RNA_pol_sf"/>
</dbReference>
<dbReference type="SUPFAM" id="SSF56672">
    <property type="entry name" value="DNA/RNA polymerases"/>
    <property type="match status" value="1"/>
</dbReference>
<dbReference type="PROSITE" id="PS50878">
    <property type="entry name" value="RT_POL"/>
    <property type="match status" value="1"/>
</dbReference>
<dbReference type="SUPFAM" id="SSF53098">
    <property type="entry name" value="Ribonuclease H-like"/>
    <property type="match status" value="1"/>
</dbReference>
<evidence type="ECO:0000259" key="8">
    <source>
        <dbReference type="PROSITE" id="PS50879"/>
    </source>
</evidence>
<dbReference type="Gene3D" id="3.10.10.10">
    <property type="entry name" value="HIV Type 1 Reverse Transcriptase, subunit A, domain 1"/>
    <property type="match status" value="1"/>
</dbReference>
<evidence type="ECO:0000256" key="6">
    <source>
        <dbReference type="ARBA" id="ARBA00022918"/>
    </source>
</evidence>
<dbReference type="PANTHER" id="PTHR48475:SF1">
    <property type="entry name" value="RNASE H TYPE-1 DOMAIN-CONTAINING PROTEIN"/>
    <property type="match status" value="1"/>
</dbReference>
<dbReference type="Proteomes" id="UP001054821">
    <property type="component" value="Chromosome 4"/>
</dbReference>
<dbReference type="Gene3D" id="3.30.420.10">
    <property type="entry name" value="Ribonuclease H-like superfamily/Ribonuclease H"/>
    <property type="match status" value="1"/>
</dbReference>
<dbReference type="EMBL" id="JAJFAZ020000004">
    <property type="protein sequence ID" value="KAI5335643.1"/>
    <property type="molecule type" value="Genomic_DNA"/>
</dbReference>
<dbReference type="Gene3D" id="3.10.20.370">
    <property type="match status" value="1"/>
</dbReference>
<dbReference type="Pfam" id="PF00078">
    <property type="entry name" value="RVT_1"/>
    <property type="match status" value="1"/>
</dbReference>
<dbReference type="GO" id="GO:0004523">
    <property type="term" value="F:RNA-DNA hybrid ribonuclease activity"/>
    <property type="evidence" value="ECO:0007669"/>
    <property type="project" value="InterPro"/>
</dbReference>
<keyword evidence="4" id="KW-0255">Endonuclease</keyword>
<keyword evidence="3" id="KW-0540">Nuclease</keyword>
<keyword evidence="1" id="KW-0808">Transferase</keyword>
<keyword evidence="5" id="KW-0378">Hydrolase</keyword>
<evidence type="ECO:0000256" key="1">
    <source>
        <dbReference type="ARBA" id="ARBA00022679"/>
    </source>
</evidence>
<dbReference type="GO" id="GO:0003964">
    <property type="term" value="F:RNA-directed DNA polymerase activity"/>
    <property type="evidence" value="ECO:0007669"/>
    <property type="project" value="UniProtKB-KW"/>
</dbReference>
<name>A0AAD4W2H6_PRUDU</name>
<evidence type="ECO:0000256" key="4">
    <source>
        <dbReference type="ARBA" id="ARBA00022759"/>
    </source>
</evidence>
<dbReference type="CDD" id="cd09279">
    <property type="entry name" value="RNase_HI_like"/>
    <property type="match status" value="1"/>
</dbReference>
<dbReference type="AlphaFoldDB" id="A0AAD4W2H6"/>
<reference evidence="9 10" key="1">
    <citation type="journal article" date="2022" name="G3 (Bethesda)">
        <title>Whole-genome sequence and methylome profiling of the almond [Prunus dulcis (Mill.) D.A. Webb] cultivar 'Nonpareil'.</title>
        <authorList>
            <person name="D'Amico-Willman K.M."/>
            <person name="Ouma W.Z."/>
            <person name="Meulia T."/>
            <person name="Sideli G.M."/>
            <person name="Gradziel T.M."/>
            <person name="Fresnedo-Ramirez J."/>
        </authorList>
    </citation>
    <scope>NUCLEOTIDE SEQUENCE [LARGE SCALE GENOMIC DNA]</scope>
    <source>
        <strain evidence="9">Clone GOH B32 T37-40</strain>
    </source>
</reference>
<dbReference type="Gene3D" id="3.30.70.270">
    <property type="match status" value="1"/>
</dbReference>
<feature type="domain" description="RNase H type-1" evidence="8">
    <location>
        <begin position="318"/>
        <end position="447"/>
    </location>
</feature>
<keyword evidence="6" id="KW-0695">RNA-directed DNA polymerase</keyword>
<dbReference type="InterPro" id="IPR036397">
    <property type="entry name" value="RNaseH_sf"/>
</dbReference>
<proteinExistence type="predicted"/>
<dbReference type="InterPro" id="IPR000477">
    <property type="entry name" value="RT_dom"/>
</dbReference>
<dbReference type="Pfam" id="PF13456">
    <property type="entry name" value="RVT_3"/>
    <property type="match status" value="1"/>
</dbReference>
<dbReference type="PROSITE" id="PS50879">
    <property type="entry name" value="RNASE_H_1"/>
    <property type="match status" value="1"/>
</dbReference>
<gene>
    <name evidence="9" type="ORF">L3X38_025776</name>
</gene>
<comment type="caution">
    <text evidence="9">The sequence shown here is derived from an EMBL/GenBank/DDBJ whole genome shotgun (WGS) entry which is preliminary data.</text>
</comment>
<organism evidence="9 10">
    <name type="scientific">Prunus dulcis</name>
    <name type="common">Almond</name>
    <name type="synonym">Amygdalus dulcis</name>
    <dbReference type="NCBI Taxonomy" id="3755"/>
    <lineage>
        <taxon>Eukaryota</taxon>
        <taxon>Viridiplantae</taxon>
        <taxon>Streptophyta</taxon>
        <taxon>Embryophyta</taxon>
        <taxon>Tracheophyta</taxon>
        <taxon>Spermatophyta</taxon>
        <taxon>Magnoliopsida</taxon>
        <taxon>eudicotyledons</taxon>
        <taxon>Gunneridae</taxon>
        <taxon>Pentapetalae</taxon>
        <taxon>rosids</taxon>
        <taxon>fabids</taxon>
        <taxon>Rosales</taxon>
        <taxon>Rosaceae</taxon>
        <taxon>Amygdaloideae</taxon>
        <taxon>Amygdaleae</taxon>
        <taxon>Prunus</taxon>
    </lineage>
</organism>
<dbReference type="InterPro" id="IPR043128">
    <property type="entry name" value="Rev_trsase/Diguanyl_cyclase"/>
</dbReference>
<accession>A0AAD4W2H6</accession>
<evidence type="ECO:0000313" key="10">
    <source>
        <dbReference type="Proteomes" id="UP001054821"/>
    </source>
</evidence>
<sequence>MVDAIAGYELLTFLDAYSGYNQIPMAIEDQEKTAFVTERGLYCYIVMPFGLKKAGSTYQRLVNKMFKSQISKTMEVYIDDMVVKSQEKSQHIKHLEEVFNIQRRYRMWLNPKKCAFGVSSGQFLGQIVNKRGIEPNPLKVEALRDMPDPRTPRDVQVLTGRIAVLSRFISRSSDRCEPLYLYMAVTESVVSAVLLREENSIQQPIFYVSKSLIEAEKRYTLVEKLILALVTAKRKLRQYFEAHTIIVLMIQLIRVVMSKPDLSGRVTKWAIELGAFDIRYQPRIAQKGQVIADFLVECYPPDKQQENHDEVKKATNLEKAQWELYVDGSSNQAGAGVGIVLSSPKGVDLEYSVRLNFLALNNVAEYEALVLGLQLARTLKVGRLVVHSDSGLIGSQITDENATKDERIWVYQQLVKDLASKFEKIKFKWILREMNVQADRLAHAASTSVENMRIAPVKLLSSPSIPTGPGIMQIDAEEET</sequence>